<evidence type="ECO:0000313" key="1">
    <source>
        <dbReference type="EMBL" id="KAK1868973.1"/>
    </source>
</evidence>
<organism evidence="1 2">
    <name type="scientific">Pyropia yezoensis</name>
    <name type="common">Susabi-nori</name>
    <name type="synonym">Porphyra yezoensis</name>
    <dbReference type="NCBI Taxonomy" id="2788"/>
    <lineage>
        <taxon>Eukaryota</taxon>
        <taxon>Rhodophyta</taxon>
        <taxon>Bangiophyceae</taxon>
        <taxon>Bangiales</taxon>
        <taxon>Bangiaceae</taxon>
        <taxon>Pyropia</taxon>
    </lineage>
</organism>
<comment type="caution">
    <text evidence="1">The sequence shown here is derived from an EMBL/GenBank/DDBJ whole genome shotgun (WGS) entry which is preliminary data.</text>
</comment>
<name>A0ACC3CFW0_PYRYE</name>
<reference evidence="1" key="1">
    <citation type="submission" date="2019-11" db="EMBL/GenBank/DDBJ databases">
        <title>Nori genome reveals adaptations in red seaweeds to the harsh intertidal environment.</title>
        <authorList>
            <person name="Wang D."/>
            <person name="Mao Y."/>
        </authorList>
    </citation>
    <scope>NUCLEOTIDE SEQUENCE</scope>
    <source>
        <tissue evidence="1">Gametophyte</tissue>
    </source>
</reference>
<dbReference type="EMBL" id="CM020620">
    <property type="protein sequence ID" value="KAK1868973.1"/>
    <property type="molecule type" value="Genomic_DNA"/>
</dbReference>
<accession>A0ACC3CFW0</accession>
<gene>
    <name evidence="1" type="ORF">I4F81_011455</name>
</gene>
<keyword evidence="2" id="KW-1185">Reference proteome</keyword>
<sequence length="79" mass="8177">MDSVYCAPIHFDGGVLLDVIDAAFAPTALPPEDILVPPSVHFPSMDDDADGSPTPSEDGNVWTDAALDGVAGLDWVPAV</sequence>
<dbReference type="Proteomes" id="UP000798662">
    <property type="component" value="Chromosome 3"/>
</dbReference>
<evidence type="ECO:0000313" key="2">
    <source>
        <dbReference type="Proteomes" id="UP000798662"/>
    </source>
</evidence>
<proteinExistence type="predicted"/>
<protein>
    <submittedName>
        <fullName evidence="1">Uncharacterized protein</fullName>
    </submittedName>
</protein>